<protein>
    <submittedName>
        <fullName evidence="2">Uncharacterized protein</fullName>
    </submittedName>
</protein>
<organism evidence="2 3">
    <name type="scientific">Dyadobacter sandarakinus</name>
    <dbReference type="NCBI Taxonomy" id="2747268"/>
    <lineage>
        <taxon>Bacteria</taxon>
        <taxon>Pseudomonadati</taxon>
        <taxon>Bacteroidota</taxon>
        <taxon>Cytophagia</taxon>
        <taxon>Cytophagales</taxon>
        <taxon>Spirosomataceae</taxon>
        <taxon>Dyadobacter</taxon>
    </lineage>
</organism>
<sequence length="92" mass="10952">MKIKEIIREIVDRHKKEKECLTQSGKQIRTDSAIEFKNGVSKLAREKNFDHAKALLLIKYSRDVKESFEDQNKRSSEMDIRHRKEFTNSEEN</sequence>
<accession>A0ABX7I530</accession>
<keyword evidence="3" id="KW-1185">Reference proteome</keyword>
<evidence type="ECO:0000313" key="2">
    <source>
        <dbReference type="EMBL" id="QRR00823.1"/>
    </source>
</evidence>
<evidence type="ECO:0000313" key="3">
    <source>
        <dbReference type="Proteomes" id="UP000612680"/>
    </source>
</evidence>
<evidence type="ECO:0000256" key="1">
    <source>
        <dbReference type="SAM" id="MobiDB-lite"/>
    </source>
</evidence>
<gene>
    <name evidence="2" type="ORF">HWI92_07825</name>
</gene>
<feature type="region of interest" description="Disordered" evidence="1">
    <location>
        <begin position="66"/>
        <end position="92"/>
    </location>
</feature>
<name>A0ABX7I530_9BACT</name>
<dbReference type="RefSeq" id="WP_204662434.1">
    <property type="nucleotide sequence ID" value="NZ_CP056775.1"/>
</dbReference>
<reference evidence="2 3" key="1">
    <citation type="submission" date="2020-06" db="EMBL/GenBank/DDBJ databases">
        <title>Dyadobacter sandarakinus sp. nov., isolated from the soil of the Arctic Yellow River Station.</title>
        <authorList>
            <person name="Zhang Y."/>
            <person name="Peng F."/>
        </authorList>
    </citation>
    <scope>NUCLEOTIDE SEQUENCE [LARGE SCALE GENOMIC DNA]</scope>
    <source>
        <strain evidence="2 3">Q3-56</strain>
    </source>
</reference>
<dbReference type="Proteomes" id="UP000612680">
    <property type="component" value="Chromosome"/>
</dbReference>
<dbReference type="EMBL" id="CP056775">
    <property type="protein sequence ID" value="QRR00823.1"/>
    <property type="molecule type" value="Genomic_DNA"/>
</dbReference>
<proteinExistence type="predicted"/>